<protein>
    <submittedName>
        <fullName evidence="1">Uncharacterized protein</fullName>
    </submittedName>
</protein>
<reference evidence="1 2" key="1">
    <citation type="journal article" date="2018" name="J. Allergy Clin. Immunol.">
        <title>High-quality assembly of Dermatophagoides pteronyssinus genome and transcriptome reveals a wide range of novel allergens.</title>
        <authorList>
            <person name="Liu X.Y."/>
            <person name="Yang K.Y."/>
            <person name="Wang M.Q."/>
            <person name="Kwok J.S."/>
            <person name="Zeng X."/>
            <person name="Yang Z."/>
            <person name="Xiao X.J."/>
            <person name="Lau C.P."/>
            <person name="Li Y."/>
            <person name="Huang Z.M."/>
            <person name="Ba J.G."/>
            <person name="Yim A.K."/>
            <person name="Ouyang C.Y."/>
            <person name="Ngai S.M."/>
            <person name="Chan T.F."/>
            <person name="Leung E.L."/>
            <person name="Liu L."/>
            <person name="Liu Z.G."/>
            <person name="Tsui S.K."/>
        </authorList>
    </citation>
    <scope>NUCLEOTIDE SEQUENCE [LARGE SCALE GENOMIC DNA]</scope>
    <source>
        <strain evidence="1">Derp</strain>
    </source>
</reference>
<evidence type="ECO:0000313" key="2">
    <source>
        <dbReference type="Proteomes" id="UP000887458"/>
    </source>
</evidence>
<accession>A0ABQ8J2D6</accession>
<sequence>MFGEICMDMSKVRSLLFNDVASAAVAANGLVDANVVVVNAWPVEMAEVVVDVVVIVGDIDDADAPMVIDTDKDNGLVAL</sequence>
<dbReference type="EMBL" id="NJHN03000088">
    <property type="protein sequence ID" value="KAH9416720.1"/>
    <property type="molecule type" value="Genomic_DNA"/>
</dbReference>
<name>A0ABQ8J2D6_DERPT</name>
<gene>
    <name evidence="1" type="ORF">DERP_012188</name>
</gene>
<keyword evidence="2" id="KW-1185">Reference proteome</keyword>
<organism evidence="1 2">
    <name type="scientific">Dermatophagoides pteronyssinus</name>
    <name type="common">European house dust mite</name>
    <dbReference type="NCBI Taxonomy" id="6956"/>
    <lineage>
        <taxon>Eukaryota</taxon>
        <taxon>Metazoa</taxon>
        <taxon>Ecdysozoa</taxon>
        <taxon>Arthropoda</taxon>
        <taxon>Chelicerata</taxon>
        <taxon>Arachnida</taxon>
        <taxon>Acari</taxon>
        <taxon>Acariformes</taxon>
        <taxon>Sarcoptiformes</taxon>
        <taxon>Astigmata</taxon>
        <taxon>Psoroptidia</taxon>
        <taxon>Analgoidea</taxon>
        <taxon>Pyroglyphidae</taxon>
        <taxon>Dermatophagoidinae</taxon>
        <taxon>Dermatophagoides</taxon>
    </lineage>
</organism>
<evidence type="ECO:0000313" key="1">
    <source>
        <dbReference type="EMBL" id="KAH9416720.1"/>
    </source>
</evidence>
<comment type="caution">
    <text evidence="1">The sequence shown here is derived from an EMBL/GenBank/DDBJ whole genome shotgun (WGS) entry which is preliminary data.</text>
</comment>
<dbReference type="Proteomes" id="UP000887458">
    <property type="component" value="Unassembled WGS sequence"/>
</dbReference>
<reference evidence="1 2" key="2">
    <citation type="journal article" date="2022" name="Mol. Biol. Evol.">
        <title>Comparative Genomics Reveals Insights into the Divergent Evolution of Astigmatic Mites and Household Pest Adaptations.</title>
        <authorList>
            <person name="Xiong Q."/>
            <person name="Wan A.T."/>
            <person name="Liu X."/>
            <person name="Fung C.S."/>
            <person name="Xiao X."/>
            <person name="Malainual N."/>
            <person name="Hou J."/>
            <person name="Wang L."/>
            <person name="Wang M."/>
            <person name="Yang K.Y."/>
            <person name="Cui Y."/>
            <person name="Leung E.L."/>
            <person name="Nong W."/>
            <person name="Shin S.K."/>
            <person name="Au S.W."/>
            <person name="Jeong K.Y."/>
            <person name="Chew F.T."/>
            <person name="Hui J.H."/>
            <person name="Leung T.F."/>
            <person name="Tungtrongchitr A."/>
            <person name="Zhong N."/>
            <person name="Liu Z."/>
            <person name="Tsui S.K."/>
        </authorList>
    </citation>
    <scope>NUCLEOTIDE SEQUENCE [LARGE SCALE GENOMIC DNA]</scope>
    <source>
        <strain evidence="1">Derp</strain>
    </source>
</reference>
<proteinExistence type="predicted"/>